<feature type="compositionally biased region" description="Polar residues" evidence="1">
    <location>
        <begin position="735"/>
        <end position="745"/>
    </location>
</feature>
<accession>A0A2S2RBL9</accession>
<evidence type="ECO:0000313" key="4">
    <source>
        <dbReference type="RefSeq" id="XP_025409914.1"/>
    </source>
</evidence>
<dbReference type="RefSeq" id="XP_025409914.1">
    <property type="nucleotide sequence ID" value="XM_025554129.1"/>
</dbReference>
<dbReference type="Proteomes" id="UP000694846">
    <property type="component" value="Unplaced"/>
</dbReference>
<gene>
    <name evidence="4" type="primary">LOC112683217</name>
    <name evidence="2" type="ORF">g.17433</name>
</gene>
<feature type="region of interest" description="Disordered" evidence="1">
    <location>
        <begin position="522"/>
        <end position="583"/>
    </location>
</feature>
<proteinExistence type="predicted"/>
<name>A0A2S2RBL9_9HEMI</name>
<feature type="compositionally biased region" description="Basic and acidic residues" evidence="1">
    <location>
        <begin position="750"/>
        <end position="761"/>
    </location>
</feature>
<feature type="compositionally biased region" description="Basic residues" evidence="1">
    <location>
        <begin position="70"/>
        <end position="101"/>
    </location>
</feature>
<reference evidence="4" key="2">
    <citation type="submission" date="2025-04" db="UniProtKB">
        <authorList>
            <consortium name="RefSeq"/>
        </authorList>
    </citation>
    <scope>IDENTIFICATION</scope>
    <source>
        <tissue evidence="4">Whole body</tissue>
    </source>
</reference>
<feature type="region of interest" description="Disordered" evidence="1">
    <location>
        <begin position="1"/>
        <end position="23"/>
    </location>
</feature>
<feature type="region of interest" description="Disordered" evidence="1">
    <location>
        <begin position="142"/>
        <end position="222"/>
    </location>
</feature>
<feature type="compositionally biased region" description="Low complexity" evidence="1">
    <location>
        <begin position="557"/>
        <end position="574"/>
    </location>
</feature>
<feature type="region of interest" description="Disordered" evidence="1">
    <location>
        <begin position="733"/>
        <end position="761"/>
    </location>
</feature>
<reference evidence="2" key="1">
    <citation type="submission" date="2018-04" db="EMBL/GenBank/DDBJ databases">
        <title>Transcriptome assembly of Sipha flava.</title>
        <authorList>
            <person name="Scully E.D."/>
            <person name="Geib S.M."/>
            <person name="Palmer N.A."/>
            <person name="Koch K."/>
            <person name="Bradshaw J."/>
            <person name="Heng-Moss T."/>
            <person name="Sarath G."/>
        </authorList>
    </citation>
    <scope>NUCLEOTIDE SEQUENCE</scope>
</reference>
<feature type="compositionally biased region" description="Basic and acidic residues" evidence="1">
    <location>
        <begin position="50"/>
        <end position="60"/>
    </location>
</feature>
<feature type="region of interest" description="Disordered" evidence="1">
    <location>
        <begin position="41"/>
        <end position="106"/>
    </location>
</feature>
<dbReference type="AlphaFoldDB" id="A0A2S2RBL9"/>
<sequence>MKAIPEKTVSQDNVNADVANVGERGAIADYDGSVIVIYSSAESENDEVESGEKNRIGKLEDGEEEENGQRRSKSKKKHKKHHHKHHHDPSHIRKKHKKRNKQVSPIFLWAQKRESEIVKVVCEDYDPHNRLRLVKTGGVWTSKPRSKVLAAAQSRSTVCNYENESQKDTDEESVQELEKQPKEKPKEKPEKKKKKKHGVDVNENSIDFSDNSCSEEDEKEQRARIERALEMIDQDSTLIEGVQTTLPAVETGEIKLPEGTTIHQVKTEDTNKRPITTTSPLSPPPTPVNSSAAQCTYGELTIITQEQLQNEPLNLETTGKRSALEIRLQEPPLKKKRVVQQPQPALVNEPVKPEWDPLAELKEVLADPSLAVPDPLLVPRGRLAALVASPATEIPKLLQTPTLLPPPPDLDLFAVSLSHLRSILQQTPCFLDERKAADSSQQSSIEQMLLLSYISSKDMSGVDNELISSMLSYLLPNEEAVASQPYSYSQQKNQWNDVFYGGNLAPPPYGATPGYNQTDDCNCASVSPLPPLPPLQQQPSRRMLQRHQQPPRPLQPVQPQLQQTPQEQQTSLLQQPPPPLPSPLLVQPTKQQVCPEPYCNGLPSPCYESCCSKVAGSGCNSYTVMSPNGCNPFVVSPVRCGGPVMKTSCHAYPPAGAACCFSPDVGYGCNDQSSAPPMPPKLPASPHNPGQYNYQTGLLQPQSLSSAECSSGGGGGGGGVGYVGGGADNVGGDQLQCSTISTDKPQTPRPEARSGAEAADKPLHKPKIKVKQHLIDPNTKPRLLNIHGALHLAGGNPHDLLSSSLWHPLFGSQEKRYGCRWQWTTPVTTTTASTSDTSGIH</sequence>
<feature type="compositionally biased region" description="Basic and acidic residues" evidence="1">
    <location>
        <begin position="176"/>
        <end position="190"/>
    </location>
</feature>
<evidence type="ECO:0000256" key="1">
    <source>
        <dbReference type="SAM" id="MobiDB-lite"/>
    </source>
</evidence>
<feature type="compositionally biased region" description="Polar residues" evidence="1">
    <location>
        <begin position="202"/>
        <end position="212"/>
    </location>
</feature>
<protein>
    <submittedName>
        <fullName evidence="4">Uncharacterized protein LOC112683217</fullName>
    </submittedName>
</protein>
<dbReference type="OrthoDB" id="6619045at2759"/>
<evidence type="ECO:0000313" key="3">
    <source>
        <dbReference type="Proteomes" id="UP000694846"/>
    </source>
</evidence>
<organism evidence="2">
    <name type="scientific">Sipha flava</name>
    <name type="common">yellow sugarcane aphid</name>
    <dbReference type="NCBI Taxonomy" id="143950"/>
    <lineage>
        <taxon>Eukaryota</taxon>
        <taxon>Metazoa</taxon>
        <taxon>Ecdysozoa</taxon>
        <taxon>Arthropoda</taxon>
        <taxon>Hexapoda</taxon>
        <taxon>Insecta</taxon>
        <taxon>Pterygota</taxon>
        <taxon>Neoptera</taxon>
        <taxon>Paraneoptera</taxon>
        <taxon>Hemiptera</taxon>
        <taxon>Sternorrhyncha</taxon>
        <taxon>Aphidomorpha</taxon>
        <taxon>Aphidoidea</taxon>
        <taxon>Aphididae</taxon>
        <taxon>Sipha</taxon>
    </lineage>
</organism>
<dbReference type="GeneID" id="112683217"/>
<feature type="region of interest" description="Disordered" evidence="1">
    <location>
        <begin position="272"/>
        <end position="291"/>
    </location>
</feature>
<dbReference type="EMBL" id="GGMS01017967">
    <property type="protein sequence ID" value="MBY87170.1"/>
    <property type="molecule type" value="Transcribed_RNA"/>
</dbReference>
<keyword evidence="3" id="KW-1185">Reference proteome</keyword>
<evidence type="ECO:0000313" key="2">
    <source>
        <dbReference type="EMBL" id="MBY87170.1"/>
    </source>
</evidence>
<feature type="compositionally biased region" description="Polar residues" evidence="1">
    <location>
        <begin position="153"/>
        <end position="163"/>
    </location>
</feature>